<dbReference type="EMBL" id="FN653049">
    <property type="protein sequence ID" value="CBY09917.1"/>
    <property type="molecule type" value="Genomic_DNA"/>
</dbReference>
<gene>
    <name evidence="1" type="ORF">GSOID_T00010734001</name>
</gene>
<evidence type="ECO:0000313" key="1">
    <source>
        <dbReference type="EMBL" id="CBY09917.1"/>
    </source>
</evidence>
<dbReference type="InParanoid" id="E4XGW9"/>
<proteinExistence type="predicted"/>
<organism evidence="1">
    <name type="scientific">Oikopleura dioica</name>
    <name type="common">Tunicate</name>
    <dbReference type="NCBI Taxonomy" id="34765"/>
    <lineage>
        <taxon>Eukaryota</taxon>
        <taxon>Metazoa</taxon>
        <taxon>Chordata</taxon>
        <taxon>Tunicata</taxon>
        <taxon>Appendicularia</taxon>
        <taxon>Copelata</taxon>
        <taxon>Oikopleuridae</taxon>
        <taxon>Oikopleura</taxon>
    </lineage>
</organism>
<protein>
    <submittedName>
        <fullName evidence="1">Uncharacterized protein</fullName>
    </submittedName>
</protein>
<sequence>MFRTRILPRFKAQRLSKFASSRALFFSSTTAREEQLVSLAQRTSSFSEDEIKVTEEDETLYRGVDIMLDSGSHHI</sequence>
<dbReference type="Proteomes" id="UP000001307">
    <property type="component" value="Unassembled WGS sequence"/>
</dbReference>
<evidence type="ECO:0000313" key="2">
    <source>
        <dbReference type="Proteomes" id="UP000001307"/>
    </source>
</evidence>
<accession>E4XGW9</accession>
<name>E4XGW9_OIKDI</name>
<dbReference type="AlphaFoldDB" id="E4XGW9"/>
<keyword evidence="2" id="KW-1185">Reference proteome</keyword>
<reference evidence="1" key="1">
    <citation type="journal article" date="2010" name="Science">
        <title>Plasticity of animal genome architecture unmasked by rapid evolution of a pelagic tunicate.</title>
        <authorList>
            <person name="Denoeud F."/>
            <person name="Henriet S."/>
            <person name="Mungpakdee S."/>
            <person name="Aury J.M."/>
            <person name="Da Silva C."/>
            <person name="Brinkmann H."/>
            <person name="Mikhaleva J."/>
            <person name="Olsen L.C."/>
            <person name="Jubin C."/>
            <person name="Canestro C."/>
            <person name="Bouquet J.M."/>
            <person name="Danks G."/>
            <person name="Poulain J."/>
            <person name="Campsteijn C."/>
            <person name="Adamski M."/>
            <person name="Cross I."/>
            <person name="Yadetie F."/>
            <person name="Muffato M."/>
            <person name="Louis A."/>
            <person name="Butcher S."/>
            <person name="Tsagkogeorga G."/>
            <person name="Konrad A."/>
            <person name="Singh S."/>
            <person name="Jensen M.F."/>
            <person name="Cong E.H."/>
            <person name="Eikeseth-Otteraa H."/>
            <person name="Noel B."/>
            <person name="Anthouard V."/>
            <person name="Porcel B.M."/>
            <person name="Kachouri-Lafond R."/>
            <person name="Nishino A."/>
            <person name="Ugolini M."/>
            <person name="Chourrout P."/>
            <person name="Nishida H."/>
            <person name="Aasland R."/>
            <person name="Huzurbazar S."/>
            <person name="Westhof E."/>
            <person name="Delsuc F."/>
            <person name="Lehrach H."/>
            <person name="Reinhardt R."/>
            <person name="Weissenbach J."/>
            <person name="Roy S.W."/>
            <person name="Artiguenave F."/>
            <person name="Postlethwait J.H."/>
            <person name="Manak J.R."/>
            <person name="Thompson E.M."/>
            <person name="Jaillon O."/>
            <person name="Du Pasquier L."/>
            <person name="Boudinot P."/>
            <person name="Liberles D.A."/>
            <person name="Volff J.N."/>
            <person name="Philippe H."/>
            <person name="Lenhard B."/>
            <person name="Roest Crollius H."/>
            <person name="Wincker P."/>
            <person name="Chourrout D."/>
        </authorList>
    </citation>
    <scope>NUCLEOTIDE SEQUENCE [LARGE SCALE GENOMIC DNA]</scope>
</reference>